<reference evidence="1" key="1">
    <citation type="submission" date="2019-12" db="EMBL/GenBank/DDBJ databases">
        <title>An insight into the sialome of adult female Ixodes ricinus ticks feeding for 6 days.</title>
        <authorList>
            <person name="Perner J."/>
            <person name="Ribeiro J.M.C."/>
        </authorList>
    </citation>
    <scope>NUCLEOTIDE SEQUENCE</scope>
    <source>
        <strain evidence="1">Semi-engorged</strain>
        <tissue evidence="1">Salivary glands</tissue>
    </source>
</reference>
<dbReference type="EMBL" id="GIFC01000679">
    <property type="protein sequence ID" value="MXU82762.1"/>
    <property type="molecule type" value="Transcribed_RNA"/>
</dbReference>
<dbReference type="AlphaFoldDB" id="A0A6B0TS98"/>
<name>A0A6B0TS98_IXORI</name>
<proteinExistence type="predicted"/>
<sequence length="71" mass="7969">MTTSISQSFVLILISSTHSPRMQASALCTALMLRFLRARIFETKRSCSVPEGWLPFFFFPQGVPSTTLSLQ</sequence>
<protein>
    <submittedName>
        <fullName evidence="1">Putative secreted protein</fullName>
    </submittedName>
</protein>
<evidence type="ECO:0000313" key="1">
    <source>
        <dbReference type="EMBL" id="MXU82762.1"/>
    </source>
</evidence>
<accession>A0A6B0TS98</accession>
<organism evidence="1">
    <name type="scientific">Ixodes ricinus</name>
    <name type="common">Common tick</name>
    <name type="synonym">Acarus ricinus</name>
    <dbReference type="NCBI Taxonomy" id="34613"/>
    <lineage>
        <taxon>Eukaryota</taxon>
        <taxon>Metazoa</taxon>
        <taxon>Ecdysozoa</taxon>
        <taxon>Arthropoda</taxon>
        <taxon>Chelicerata</taxon>
        <taxon>Arachnida</taxon>
        <taxon>Acari</taxon>
        <taxon>Parasitiformes</taxon>
        <taxon>Ixodida</taxon>
        <taxon>Ixodoidea</taxon>
        <taxon>Ixodidae</taxon>
        <taxon>Ixodinae</taxon>
        <taxon>Ixodes</taxon>
    </lineage>
</organism>